<dbReference type="Gene3D" id="1.10.10.10">
    <property type="entry name" value="Winged helix-like DNA-binding domain superfamily/Winged helix DNA-binding domain"/>
    <property type="match status" value="1"/>
</dbReference>
<dbReference type="InterPro" id="IPR050313">
    <property type="entry name" value="Carb_Metab_HTH_regulators"/>
</dbReference>
<keyword evidence="3" id="KW-0804">Transcription</keyword>
<dbReference type="Proteomes" id="UP000198959">
    <property type="component" value="Unassembled WGS sequence"/>
</dbReference>
<dbReference type="InterPro" id="IPR037171">
    <property type="entry name" value="NagB/RpiA_transferase-like"/>
</dbReference>
<keyword evidence="1" id="KW-0805">Transcription regulation</keyword>
<feature type="compositionally biased region" description="Basic and acidic residues" evidence="4">
    <location>
        <begin position="19"/>
        <end position="30"/>
    </location>
</feature>
<evidence type="ECO:0000256" key="1">
    <source>
        <dbReference type="ARBA" id="ARBA00023015"/>
    </source>
</evidence>
<name>A0A1C6T5J2_9ACTN</name>
<keyword evidence="2 6" id="KW-0238">DNA-binding</keyword>
<reference evidence="7" key="1">
    <citation type="submission" date="2016-06" db="EMBL/GenBank/DDBJ databases">
        <authorList>
            <person name="Varghese N."/>
            <person name="Submissions Spin"/>
        </authorList>
    </citation>
    <scope>NUCLEOTIDE SEQUENCE [LARGE SCALE GENOMIC DNA]</scope>
    <source>
        <strain evidence="7">DSM 43817</strain>
    </source>
</reference>
<gene>
    <name evidence="6" type="ORF">GA0074692_4527</name>
</gene>
<dbReference type="GO" id="GO:0003700">
    <property type="term" value="F:DNA-binding transcription factor activity"/>
    <property type="evidence" value="ECO:0007669"/>
    <property type="project" value="InterPro"/>
</dbReference>
<protein>
    <submittedName>
        <fullName evidence="6">DNA-binding transcriptional regulator of sugar metabolism, DeoR/GlpR family</fullName>
    </submittedName>
</protein>
<dbReference type="InterPro" id="IPR001034">
    <property type="entry name" value="DeoR_HTH"/>
</dbReference>
<dbReference type="PROSITE" id="PS51000">
    <property type="entry name" value="HTH_DEOR_2"/>
    <property type="match status" value="1"/>
</dbReference>
<evidence type="ECO:0000256" key="3">
    <source>
        <dbReference type="ARBA" id="ARBA00023163"/>
    </source>
</evidence>
<dbReference type="SUPFAM" id="SSF100950">
    <property type="entry name" value="NagB/RpiA/CoA transferase-like"/>
    <property type="match status" value="1"/>
</dbReference>
<dbReference type="Pfam" id="PF08220">
    <property type="entry name" value="HTH_DeoR"/>
    <property type="match status" value="1"/>
</dbReference>
<dbReference type="PANTHER" id="PTHR30363:SF44">
    <property type="entry name" value="AGA OPERON TRANSCRIPTIONAL REPRESSOR-RELATED"/>
    <property type="match status" value="1"/>
</dbReference>
<dbReference type="OrthoDB" id="7688673at2"/>
<dbReference type="Gene3D" id="3.40.50.1360">
    <property type="match status" value="1"/>
</dbReference>
<dbReference type="SMART" id="SM00420">
    <property type="entry name" value="HTH_DEOR"/>
    <property type="match status" value="1"/>
</dbReference>
<dbReference type="InterPro" id="IPR036388">
    <property type="entry name" value="WH-like_DNA-bd_sf"/>
</dbReference>
<evidence type="ECO:0000256" key="2">
    <source>
        <dbReference type="ARBA" id="ARBA00023125"/>
    </source>
</evidence>
<dbReference type="InterPro" id="IPR014036">
    <property type="entry name" value="DeoR-like_C"/>
</dbReference>
<feature type="region of interest" description="Disordered" evidence="4">
    <location>
        <begin position="1"/>
        <end position="35"/>
    </location>
</feature>
<evidence type="ECO:0000256" key="4">
    <source>
        <dbReference type="SAM" id="MobiDB-lite"/>
    </source>
</evidence>
<dbReference type="GO" id="GO:0003677">
    <property type="term" value="F:DNA binding"/>
    <property type="evidence" value="ECO:0007669"/>
    <property type="project" value="UniProtKB-KW"/>
</dbReference>
<evidence type="ECO:0000259" key="5">
    <source>
        <dbReference type="PROSITE" id="PS51000"/>
    </source>
</evidence>
<proteinExistence type="predicted"/>
<dbReference type="SMART" id="SM01134">
    <property type="entry name" value="DeoRC"/>
    <property type="match status" value="1"/>
</dbReference>
<dbReference type="STRING" id="145854.GA0074692_4527"/>
<feature type="domain" description="HTH deoR-type" evidence="5">
    <location>
        <begin position="35"/>
        <end position="90"/>
    </location>
</feature>
<dbReference type="PANTHER" id="PTHR30363">
    <property type="entry name" value="HTH-TYPE TRANSCRIPTIONAL REGULATOR SRLR-RELATED"/>
    <property type="match status" value="1"/>
</dbReference>
<dbReference type="AlphaFoldDB" id="A0A1C6T5J2"/>
<dbReference type="InterPro" id="IPR036390">
    <property type="entry name" value="WH_DNA-bd_sf"/>
</dbReference>
<evidence type="ECO:0000313" key="7">
    <source>
        <dbReference type="Proteomes" id="UP000198959"/>
    </source>
</evidence>
<organism evidence="6 7">
    <name type="scientific">Micromonospora pallida</name>
    <dbReference type="NCBI Taxonomy" id="145854"/>
    <lineage>
        <taxon>Bacteria</taxon>
        <taxon>Bacillati</taxon>
        <taxon>Actinomycetota</taxon>
        <taxon>Actinomycetes</taxon>
        <taxon>Micromonosporales</taxon>
        <taxon>Micromonosporaceae</taxon>
        <taxon>Micromonospora</taxon>
    </lineage>
</organism>
<dbReference type="PROSITE" id="PS00894">
    <property type="entry name" value="HTH_DEOR_1"/>
    <property type="match status" value="1"/>
</dbReference>
<accession>A0A1C6T5J2</accession>
<evidence type="ECO:0000313" key="6">
    <source>
        <dbReference type="EMBL" id="SCL37021.1"/>
    </source>
</evidence>
<keyword evidence="7" id="KW-1185">Reference proteome</keyword>
<dbReference type="InterPro" id="IPR018356">
    <property type="entry name" value="Tscrpt_reg_HTH_DeoR_CS"/>
</dbReference>
<dbReference type="EMBL" id="FMHW01000002">
    <property type="protein sequence ID" value="SCL37021.1"/>
    <property type="molecule type" value="Genomic_DNA"/>
</dbReference>
<dbReference type="Pfam" id="PF00455">
    <property type="entry name" value="DeoRC"/>
    <property type="match status" value="1"/>
</dbReference>
<dbReference type="SUPFAM" id="SSF46785">
    <property type="entry name" value="Winged helix' DNA-binding domain"/>
    <property type="match status" value="1"/>
</dbReference>
<sequence>MGTDSPPVGIRRQRSAAGEYRRKSGERRPVGENNQTRRRRRILELLKEHGRLEVVALSQQLGVTELTVRRDIEYLDSAGVARRVFGGVEVNSGRSFEPPFAFRLETNRAGKEAIARAVVDRISRGSNVAIDFGTKTYFVAQEIRRRRLQILAAPTSMQVADVLGQDPDIHVLWPGGELKPIELSLFGSVTERFFRERRWDVAVVGVAGVNIEQDAFSDYSQTDAHVKAAMVEAADTVVLLAESRHLDAPSFAPVCRLASADVVVTDATGPHKVLDALERKGIEVVRATE</sequence>